<dbReference type="AlphaFoldDB" id="D3LSY4"/>
<sequence length="220" mass="24914">MKIGIKYCGGCNCHYDRTAAVKKMIKKWPNYTYSYTPETEFCDHCFIICGCPVACPETAALRTATWEKITSPRQLESAVSRLEKKTNIPPPTADALRPGQTCSVHRTYTLLHWQQMIRFLGLTSTGAYMHQGRPIVPEPLLTAPIALLLQKMNPVSWKILNTSFTFLGTAPIQEPLYCTLTVKEKQEINRVPHYVFTYTVTDTARKNFLTGTVYGKINET</sequence>
<evidence type="ECO:0000313" key="2">
    <source>
        <dbReference type="Proteomes" id="UP000003242"/>
    </source>
</evidence>
<proteinExistence type="predicted"/>
<gene>
    <name evidence="1" type="ORF">HMPREF0889_1507</name>
</gene>
<organism evidence="1 2">
    <name type="scientific">Megasphaera lornae</name>
    <dbReference type="NCBI Taxonomy" id="1000568"/>
    <lineage>
        <taxon>Bacteria</taxon>
        <taxon>Bacillati</taxon>
        <taxon>Bacillota</taxon>
        <taxon>Negativicutes</taxon>
        <taxon>Veillonellales</taxon>
        <taxon>Veillonellaceae</taxon>
        <taxon>Megasphaera</taxon>
    </lineage>
</organism>
<evidence type="ECO:0000313" key="1">
    <source>
        <dbReference type="EMBL" id="EFD94768.1"/>
    </source>
</evidence>
<protein>
    <submittedName>
        <fullName evidence="1">Uncharacterized protein</fullName>
    </submittedName>
</protein>
<accession>D3LSY4</accession>
<dbReference type="STRING" id="699218.HMPREF0889_1507"/>
<name>D3LSY4_9FIRM</name>
<dbReference type="RefSeq" id="WP_009381329.1">
    <property type="nucleotide sequence ID" value="NZ_ADGP01000005.1"/>
</dbReference>
<dbReference type="Proteomes" id="UP000003242">
    <property type="component" value="Unassembled WGS sequence"/>
</dbReference>
<comment type="caution">
    <text evidence="1">The sequence shown here is derived from an EMBL/GenBank/DDBJ whole genome shotgun (WGS) entry which is preliminary data.</text>
</comment>
<dbReference type="eggNOG" id="COG2030">
    <property type="taxonomic scope" value="Bacteria"/>
</dbReference>
<reference evidence="2" key="1">
    <citation type="submission" date="2009-12" db="EMBL/GenBank/DDBJ databases">
        <title>Sequence of Clostridiales genomosp. BVAB3 str. UPII9-5.</title>
        <authorList>
            <person name="Madupu R."/>
            <person name="Durkin A.S."/>
            <person name="Torralba M."/>
            <person name="Methe B."/>
            <person name="Sutton G.G."/>
            <person name="Strausberg R.L."/>
            <person name="Nelson K.E."/>
        </authorList>
    </citation>
    <scope>NUCLEOTIDE SEQUENCE [LARGE SCALE GENOMIC DNA]</scope>
    <source>
        <strain evidence="2">28L</strain>
    </source>
</reference>
<dbReference type="EMBL" id="ADGP01000005">
    <property type="protein sequence ID" value="EFD94768.1"/>
    <property type="molecule type" value="Genomic_DNA"/>
</dbReference>